<reference evidence="1 2" key="1">
    <citation type="submission" date="2024-03" db="EMBL/GenBank/DDBJ databases">
        <title>Community enrichment and isolation of bacterial strains for fucoidan degradation.</title>
        <authorList>
            <person name="Sichert A."/>
        </authorList>
    </citation>
    <scope>NUCLEOTIDE SEQUENCE [LARGE SCALE GENOMIC DNA]</scope>
    <source>
        <strain evidence="1 2">AS12</strain>
    </source>
</reference>
<evidence type="ECO:0000313" key="1">
    <source>
        <dbReference type="EMBL" id="MEM5499953.1"/>
    </source>
</evidence>
<sequence length="106" mass="12019">MADMSIEELKIILTSWLNEGFTEGELSVEPQWYVLWQPDELEEVNRDYQLKEYAPGFVTFGGNGGGELLLVNEICEVFYMPTIGMAPDAAIKVASSLEEFRGYMQQ</sequence>
<dbReference type="Gene3D" id="3.40.1580.10">
    <property type="entry name" value="SMI1/KNR4-like"/>
    <property type="match status" value="1"/>
</dbReference>
<gene>
    <name evidence="1" type="ORF">WNY77_21325</name>
</gene>
<accession>A0ABU9T2H2</accession>
<proteinExistence type="predicted"/>
<name>A0ABU9T2H2_9ALTE</name>
<evidence type="ECO:0008006" key="3">
    <source>
        <dbReference type="Google" id="ProtNLM"/>
    </source>
</evidence>
<comment type="caution">
    <text evidence="1">The sequence shown here is derived from an EMBL/GenBank/DDBJ whole genome shotgun (WGS) entry which is preliminary data.</text>
</comment>
<dbReference type="InterPro" id="IPR037883">
    <property type="entry name" value="Knr4/Smi1-like_sf"/>
</dbReference>
<protein>
    <recommendedName>
        <fullName evidence="3">Knr4/Smi1-like domain-containing protein</fullName>
    </recommendedName>
</protein>
<dbReference type="RefSeq" id="WP_342882899.1">
    <property type="nucleotide sequence ID" value="NZ_JBBMQS010000026.1"/>
</dbReference>
<dbReference type="Proteomes" id="UP001461163">
    <property type="component" value="Unassembled WGS sequence"/>
</dbReference>
<organism evidence="1 2">
    <name type="scientific">Paraglaciecola mesophila</name>
    <dbReference type="NCBI Taxonomy" id="197222"/>
    <lineage>
        <taxon>Bacteria</taxon>
        <taxon>Pseudomonadati</taxon>
        <taxon>Pseudomonadota</taxon>
        <taxon>Gammaproteobacteria</taxon>
        <taxon>Alteromonadales</taxon>
        <taxon>Alteromonadaceae</taxon>
        <taxon>Paraglaciecola</taxon>
    </lineage>
</organism>
<dbReference type="EMBL" id="JBBMQS010000026">
    <property type="protein sequence ID" value="MEM5499953.1"/>
    <property type="molecule type" value="Genomic_DNA"/>
</dbReference>
<keyword evidence="2" id="KW-1185">Reference proteome</keyword>
<evidence type="ECO:0000313" key="2">
    <source>
        <dbReference type="Proteomes" id="UP001461163"/>
    </source>
</evidence>